<dbReference type="NCBIfam" id="TIGR01276">
    <property type="entry name" value="thiB"/>
    <property type="match status" value="1"/>
</dbReference>
<keyword evidence="4" id="KW-0813">Transport</keyword>
<evidence type="ECO:0000256" key="4">
    <source>
        <dbReference type="ARBA" id="ARBA00022448"/>
    </source>
</evidence>
<gene>
    <name evidence="7" type="ORF">DES39_0684</name>
</gene>
<protein>
    <recommendedName>
        <fullName evidence="3">Thiamine-binding periplasmic protein</fullName>
    </recommendedName>
</protein>
<sequence>MFRVISLFITTILISFPLMAKDKPILTLYTYSSFMSEWGPGAKIKTDFEAQCDCLLNVVSVDDGVMILNRLRLEGRNTKADVIVGLDNNLISQARHANLVQAHQLSRPENLVVDWWQDDFVPYDYGYYAFIYNQDKVVSPPKSFDELFSQPNWKIVYQDPRTSTPGFGLLLWMNKIYGDKALQAWQKLAKQTLTVTKGWSESYGLFLKDEVDFVLSYNTSPAVHIMNDNDHRYKAAIFDEGNYQQIEVAAITRYSKHVEIARQFMAFLLTPGVQQELVEKNIMYPIVDIVLPGAYQELNKVTTPLSFSADEVFNNQKQWIKQWQDAVSQ</sequence>
<evidence type="ECO:0000313" key="8">
    <source>
        <dbReference type="Proteomes" id="UP000278542"/>
    </source>
</evidence>
<keyword evidence="6" id="KW-0574">Periplasm</keyword>
<evidence type="ECO:0000256" key="2">
    <source>
        <dbReference type="ARBA" id="ARBA00008520"/>
    </source>
</evidence>
<dbReference type="Pfam" id="PF01547">
    <property type="entry name" value="SBP_bac_1"/>
    <property type="match status" value="1"/>
</dbReference>
<dbReference type="OrthoDB" id="8013425at2"/>
<organism evidence="7 8">
    <name type="scientific">Orbus hercynius</name>
    <dbReference type="NCBI Taxonomy" id="593135"/>
    <lineage>
        <taxon>Bacteria</taxon>
        <taxon>Pseudomonadati</taxon>
        <taxon>Pseudomonadota</taxon>
        <taxon>Gammaproteobacteria</taxon>
        <taxon>Orbales</taxon>
        <taxon>Orbaceae</taxon>
        <taxon>Orbus</taxon>
    </lineage>
</organism>
<dbReference type="Gene3D" id="3.40.190.10">
    <property type="entry name" value="Periplasmic binding protein-like II"/>
    <property type="match status" value="2"/>
</dbReference>
<dbReference type="CDD" id="cd13545">
    <property type="entry name" value="PBP2_TbpA"/>
    <property type="match status" value="1"/>
</dbReference>
<reference evidence="7 8" key="1">
    <citation type="submission" date="2018-10" db="EMBL/GenBank/DDBJ databases">
        <title>Genomic Encyclopedia of Type Strains, Phase IV (KMG-IV): sequencing the most valuable type-strain genomes for metagenomic binning, comparative biology and taxonomic classification.</title>
        <authorList>
            <person name="Goeker M."/>
        </authorList>
    </citation>
    <scope>NUCLEOTIDE SEQUENCE [LARGE SCALE GENOMIC DNA]</scope>
    <source>
        <strain evidence="7 8">DSM 22228</strain>
    </source>
</reference>
<dbReference type="AlphaFoldDB" id="A0A495RJE1"/>
<dbReference type="GO" id="GO:0030975">
    <property type="term" value="F:thiamine binding"/>
    <property type="evidence" value="ECO:0007669"/>
    <property type="project" value="InterPro"/>
</dbReference>
<dbReference type="InterPro" id="IPR005967">
    <property type="entry name" value="ThiB"/>
</dbReference>
<accession>A0A495RJE1</accession>
<comment type="subcellular location">
    <subcellularLocation>
        <location evidence="1">Periplasm</location>
    </subcellularLocation>
</comment>
<keyword evidence="8" id="KW-1185">Reference proteome</keyword>
<dbReference type="InterPro" id="IPR005948">
    <property type="entry name" value="ThiB-like"/>
</dbReference>
<dbReference type="SUPFAM" id="SSF53850">
    <property type="entry name" value="Periplasmic binding protein-like II"/>
    <property type="match status" value="1"/>
</dbReference>
<dbReference type="NCBIfam" id="TIGR01254">
    <property type="entry name" value="sfuA"/>
    <property type="match status" value="1"/>
</dbReference>
<keyword evidence="5" id="KW-0732">Signal</keyword>
<comment type="similarity">
    <text evidence="2">Belongs to the bacterial solute-binding protein 1 family.</text>
</comment>
<comment type="caution">
    <text evidence="7">The sequence shown here is derived from an EMBL/GenBank/DDBJ whole genome shotgun (WGS) entry which is preliminary data.</text>
</comment>
<dbReference type="PANTHER" id="PTHR30006:SF3">
    <property type="entry name" value="THIAMINE-BINDING PERIPLASMIC PROTEIN"/>
    <property type="match status" value="1"/>
</dbReference>
<dbReference type="EMBL" id="RBWY01000001">
    <property type="protein sequence ID" value="RKS87451.1"/>
    <property type="molecule type" value="Genomic_DNA"/>
</dbReference>
<evidence type="ECO:0000256" key="5">
    <source>
        <dbReference type="ARBA" id="ARBA00022729"/>
    </source>
</evidence>
<dbReference type="GO" id="GO:0030976">
    <property type="term" value="F:thiamine pyrophosphate binding"/>
    <property type="evidence" value="ECO:0007669"/>
    <property type="project" value="TreeGrafter"/>
</dbReference>
<evidence type="ECO:0000256" key="1">
    <source>
        <dbReference type="ARBA" id="ARBA00004418"/>
    </source>
</evidence>
<evidence type="ECO:0000256" key="6">
    <source>
        <dbReference type="ARBA" id="ARBA00022764"/>
    </source>
</evidence>
<dbReference type="InterPro" id="IPR006059">
    <property type="entry name" value="SBP"/>
</dbReference>
<dbReference type="GO" id="GO:0030288">
    <property type="term" value="C:outer membrane-bounded periplasmic space"/>
    <property type="evidence" value="ECO:0007669"/>
    <property type="project" value="InterPro"/>
</dbReference>
<dbReference type="GO" id="GO:0015888">
    <property type="term" value="P:thiamine transport"/>
    <property type="evidence" value="ECO:0007669"/>
    <property type="project" value="InterPro"/>
</dbReference>
<evidence type="ECO:0000313" key="7">
    <source>
        <dbReference type="EMBL" id="RKS87451.1"/>
    </source>
</evidence>
<proteinExistence type="inferred from homology"/>
<dbReference type="Proteomes" id="UP000278542">
    <property type="component" value="Unassembled WGS sequence"/>
</dbReference>
<name>A0A495RJE1_9GAMM</name>
<evidence type="ECO:0000256" key="3">
    <source>
        <dbReference type="ARBA" id="ARBA00019815"/>
    </source>
</evidence>
<dbReference type="PANTHER" id="PTHR30006">
    <property type="entry name" value="THIAMINE-BINDING PERIPLASMIC PROTEIN-RELATED"/>
    <property type="match status" value="1"/>
</dbReference>